<evidence type="ECO:0000256" key="1">
    <source>
        <dbReference type="ARBA" id="ARBA00004651"/>
    </source>
</evidence>
<name>A0A9D1X5I8_9FIRM</name>
<dbReference type="Gene3D" id="1.10.287.1490">
    <property type="match status" value="1"/>
</dbReference>
<feature type="domain" description="ABC3 transporter permease C-terminal" evidence="8">
    <location>
        <begin position="588"/>
        <end position="704"/>
    </location>
</feature>
<feature type="transmembrane region" description="Helical" evidence="7">
    <location>
        <begin position="1023"/>
        <end position="1045"/>
    </location>
</feature>
<dbReference type="GO" id="GO:0005886">
    <property type="term" value="C:plasma membrane"/>
    <property type="evidence" value="ECO:0007669"/>
    <property type="project" value="UniProtKB-SubCell"/>
</dbReference>
<evidence type="ECO:0000256" key="7">
    <source>
        <dbReference type="SAM" id="Phobius"/>
    </source>
</evidence>
<feature type="compositionally biased region" description="Basic and acidic residues" evidence="6">
    <location>
        <begin position="452"/>
        <end position="467"/>
    </location>
</feature>
<feature type="compositionally biased region" description="Basic and acidic residues" evidence="6">
    <location>
        <begin position="351"/>
        <end position="360"/>
    </location>
</feature>
<proteinExistence type="predicted"/>
<reference evidence="9" key="1">
    <citation type="journal article" date="2021" name="PeerJ">
        <title>Extensive microbial diversity within the chicken gut microbiome revealed by metagenomics and culture.</title>
        <authorList>
            <person name="Gilroy R."/>
            <person name="Ravi A."/>
            <person name="Getino M."/>
            <person name="Pursley I."/>
            <person name="Horton D.L."/>
            <person name="Alikhan N.F."/>
            <person name="Baker D."/>
            <person name="Gharbi K."/>
            <person name="Hall N."/>
            <person name="Watson M."/>
            <person name="Adriaenssens E.M."/>
            <person name="Foster-Nyarko E."/>
            <person name="Jarju S."/>
            <person name="Secka A."/>
            <person name="Antonio M."/>
            <person name="Oren A."/>
            <person name="Chaudhuri R.R."/>
            <person name="La Ragione R."/>
            <person name="Hildebrand F."/>
            <person name="Pallen M.J."/>
        </authorList>
    </citation>
    <scope>NUCLEOTIDE SEQUENCE</scope>
    <source>
        <strain evidence="9">ChiSxjej3B15-1167</strain>
    </source>
</reference>
<evidence type="ECO:0000313" key="9">
    <source>
        <dbReference type="EMBL" id="HIX73247.1"/>
    </source>
</evidence>
<dbReference type="EMBL" id="DXEQ01000289">
    <property type="protein sequence ID" value="HIX73247.1"/>
    <property type="molecule type" value="Genomic_DNA"/>
</dbReference>
<dbReference type="PANTHER" id="PTHR30287:SF1">
    <property type="entry name" value="INNER MEMBRANE PROTEIN"/>
    <property type="match status" value="1"/>
</dbReference>
<keyword evidence="5 7" id="KW-0472">Membrane</keyword>
<dbReference type="Pfam" id="PF02687">
    <property type="entry name" value="FtsX"/>
    <property type="match status" value="2"/>
</dbReference>
<comment type="subcellular location">
    <subcellularLocation>
        <location evidence="1">Cell membrane</location>
        <topology evidence="1">Multi-pass membrane protein</topology>
    </subcellularLocation>
</comment>
<sequence length="1155" mass="129990">MKKKAMWKDFYMEIRKSPGRFLSILFIVALGVAFFSGIRASEPDMRITGDAWFDSENLMDIKALSTYGVTEDDVAAFQDLDGVELAEGSYSADFLHNTSDDQRVLHVMGQQEKMNRIVVSEGRMPEKVGECLVDDASDYQIGDEIVLSSGTEDPVSDTLKTDTFTVTGRGNTAAYVSFGRGSATIGTGNIYAFMVVPPETFALDTFTEVYLRVDGAKELTAFTDAYDDVIEKVQNRVEDCADERGVIRKAEIVEEAEEEIADAEKNLEKGKRKAERKLKKAKDKIKDGRKQLKDAKKELEDGKEQIAEAKDTLRSQQKKLDKSLKEYKDGKKQLKKGWKKYEKGKKKFEKKKPEAEKQIESGKAQLKTLEDQISEDEQTRRTLQKQIAQLEKAIQGAAGQQTGFGAGQTGGDAGAAAGLQKQLTQLKTAEAGMNQKITAEKSGYTQAKKKLDKAEKELRDGEKELASSEKTLNAQEKKLEAAKKQITDGQKQIDDAWVEIAESEQELADGEKEIEDNEKKLADAKEDYKEGKREAEEEIADGEKELADARQELADLEDSKWYVYDRTALIENSSFGENAERLGAIGRVFPVLFFLVAALISLTSMTRMVEEQRTSIGTMKALGYGQLDIAFKYLGYALLATLGGSILGVLFGEKVFPYIIIYAYGILYPNLPQILVPYDWGYGFMASGIAIFCTMFATFFSCWRELGAQPSVLMRPPAPKNGRRVFLERVRIVWNHLNFTWKSTIRNLMRYKKRFFMTIFGIGGCMALMLVGFGLKDSCYEIATLQYDEIQFYDASVYLEEDVTEEERDRLHQILSTENGVERYMDVEMQNLTLINDEGTERETYECVFPASEEETARFVDFHDRKTKETYTLSDNGVILSEKTAKLLDVEAGDTVYIKDEDEGNKPVRIDHICENYLGHYMYMTPAYYETVYKEAPEYNSILFIMEDDGTDTQSVVQMLSDAAGAVTEEAASEEKETAAPGQDSPEQRLEDVGKTLLQEDSVLNVSYTSDLEQQLDDMLRSLNLVIIVLIISAGMLAFVVLYNLNTVNIAERKRELATLKVLGFYDLEVAEYVYRENILLTFIGAALGCGLGKVLHLFIIQTVEVDSAMFGRIIHGTSYLYSLVFTVLFSLIINGMMYFKLKKIDMVESLKSVE</sequence>
<feature type="transmembrane region" description="Helical" evidence="7">
    <location>
        <begin position="755"/>
        <end position="775"/>
    </location>
</feature>
<dbReference type="SUPFAM" id="SSF57997">
    <property type="entry name" value="Tropomyosin"/>
    <property type="match status" value="2"/>
</dbReference>
<feature type="region of interest" description="Disordered" evidence="6">
    <location>
        <begin position="969"/>
        <end position="989"/>
    </location>
</feature>
<feature type="compositionally biased region" description="Basic and acidic residues" evidence="6">
    <location>
        <begin position="517"/>
        <end position="540"/>
    </location>
</feature>
<accession>A0A9D1X5I8</accession>
<evidence type="ECO:0000256" key="4">
    <source>
        <dbReference type="ARBA" id="ARBA00022989"/>
    </source>
</evidence>
<evidence type="ECO:0000256" key="2">
    <source>
        <dbReference type="ARBA" id="ARBA00022475"/>
    </source>
</evidence>
<keyword evidence="4 7" id="KW-1133">Transmembrane helix</keyword>
<feature type="transmembrane region" description="Helical" evidence="7">
    <location>
        <begin position="588"/>
        <end position="609"/>
    </location>
</feature>
<feature type="transmembrane region" description="Helical" evidence="7">
    <location>
        <begin position="1079"/>
        <end position="1100"/>
    </location>
</feature>
<dbReference type="AlphaFoldDB" id="A0A9D1X5I8"/>
<evidence type="ECO:0000259" key="8">
    <source>
        <dbReference type="Pfam" id="PF02687"/>
    </source>
</evidence>
<dbReference type="PANTHER" id="PTHR30287">
    <property type="entry name" value="MEMBRANE COMPONENT OF PREDICTED ABC SUPERFAMILY METABOLITE UPTAKE TRANSPORTER"/>
    <property type="match status" value="1"/>
</dbReference>
<feature type="region of interest" description="Disordered" evidence="6">
    <location>
        <begin position="441"/>
        <end position="473"/>
    </location>
</feature>
<dbReference type="InterPro" id="IPR003838">
    <property type="entry name" value="ABC3_permease_C"/>
</dbReference>
<keyword evidence="2" id="KW-1003">Cell membrane</keyword>
<dbReference type="Proteomes" id="UP000886805">
    <property type="component" value="Unassembled WGS sequence"/>
</dbReference>
<evidence type="ECO:0000256" key="3">
    <source>
        <dbReference type="ARBA" id="ARBA00022692"/>
    </source>
</evidence>
<organism evidence="9 10">
    <name type="scientific">Candidatus Anaerobutyricum stercoripullorum</name>
    <dbReference type="NCBI Taxonomy" id="2838456"/>
    <lineage>
        <taxon>Bacteria</taxon>
        <taxon>Bacillati</taxon>
        <taxon>Bacillota</taxon>
        <taxon>Clostridia</taxon>
        <taxon>Lachnospirales</taxon>
        <taxon>Lachnospiraceae</taxon>
        <taxon>Anaerobutyricum</taxon>
    </lineage>
</organism>
<evidence type="ECO:0000256" key="6">
    <source>
        <dbReference type="SAM" id="MobiDB-lite"/>
    </source>
</evidence>
<feature type="transmembrane region" description="Helical" evidence="7">
    <location>
        <begin position="680"/>
        <end position="703"/>
    </location>
</feature>
<feature type="transmembrane region" description="Helical" evidence="7">
    <location>
        <begin position="630"/>
        <end position="651"/>
    </location>
</feature>
<feature type="region of interest" description="Disordered" evidence="6">
    <location>
        <begin position="504"/>
        <end position="540"/>
    </location>
</feature>
<evidence type="ECO:0000256" key="5">
    <source>
        <dbReference type="ARBA" id="ARBA00023136"/>
    </source>
</evidence>
<reference evidence="9" key="2">
    <citation type="submission" date="2021-04" db="EMBL/GenBank/DDBJ databases">
        <authorList>
            <person name="Gilroy R."/>
        </authorList>
    </citation>
    <scope>NUCLEOTIDE SEQUENCE</scope>
    <source>
        <strain evidence="9">ChiSxjej3B15-1167</strain>
    </source>
</reference>
<feature type="region of interest" description="Disordered" evidence="6">
    <location>
        <begin position="343"/>
        <end position="363"/>
    </location>
</feature>
<feature type="domain" description="ABC3 transporter permease C-terminal" evidence="8">
    <location>
        <begin position="1029"/>
        <end position="1142"/>
    </location>
</feature>
<gene>
    <name evidence="9" type="ORF">H9849_09530</name>
</gene>
<protein>
    <submittedName>
        <fullName evidence="9">FtsX-like permease family protein</fullName>
    </submittedName>
</protein>
<dbReference type="InterPro" id="IPR038766">
    <property type="entry name" value="Membrane_comp_ABC_pdt"/>
</dbReference>
<keyword evidence="3 7" id="KW-0812">Transmembrane</keyword>
<evidence type="ECO:0000313" key="10">
    <source>
        <dbReference type="Proteomes" id="UP000886805"/>
    </source>
</evidence>
<feature type="compositionally biased region" description="Acidic residues" evidence="6">
    <location>
        <begin position="504"/>
        <end position="516"/>
    </location>
</feature>
<comment type="caution">
    <text evidence="9">The sequence shown here is derived from an EMBL/GenBank/DDBJ whole genome shotgun (WGS) entry which is preliminary data.</text>
</comment>
<feature type="transmembrane region" description="Helical" evidence="7">
    <location>
        <begin position="1120"/>
        <end position="1140"/>
    </location>
</feature>